<evidence type="ECO:0000313" key="9">
    <source>
        <dbReference type="EMBL" id="KPQ11337.1"/>
    </source>
</evidence>
<keyword evidence="2" id="KW-0902">Two-component regulatory system</keyword>
<gene>
    <name evidence="10" type="ORF">GA0071312_2987</name>
    <name evidence="9" type="ORF">HLUCCO17_06790</name>
</gene>
<dbReference type="InterPro" id="IPR001789">
    <property type="entry name" value="Sig_transdc_resp-reg_receiver"/>
</dbReference>
<dbReference type="Pfam" id="PF00196">
    <property type="entry name" value="GerE"/>
    <property type="match status" value="1"/>
</dbReference>
<evidence type="ECO:0000256" key="5">
    <source>
        <dbReference type="ARBA" id="ARBA00023163"/>
    </source>
</evidence>
<feature type="domain" description="Response regulatory" evidence="8">
    <location>
        <begin position="6"/>
        <end position="123"/>
    </location>
</feature>
<dbReference type="Proteomes" id="UP000182800">
    <property type="component" value="Unassembled WGS sequence"/>
</dbReference>
<dbReference type="STRING" id="1653334.GA0071312_2987"/>
<evidence type="ECO:0000313" key="11">
    <source>
        <dbReference type="Proteomes" id="UP000050497"/>
    </source>
</evidence>
<evidence type="ECO:0000256" key="2">
    <source>
        <dbReference type="ARBA" id="ARBA00023012"/>
    </source>
</evidence>
<reference evidence="10 12" key="2">
    <citation type="submission" date="2016-08" db="EMBL/GenBank/DDBJ databases">
        <authorList>
            <person name="Varghese N."/>
            <person name="Submissions Spin"/>
        </authorList>
    </citation>
    <scope>NUCLEOTIDE SEQUENCE [LARGE SCALE GENOMIC DNA]</scope>
    <source>
        <strain evidence="10 12">HL-109</strain>
    </source>
</reference>
<dbReference type="InterPro" id="IPR000792">
    <property type="entry name" value="Tscrpt_reg_LuxR_C"/>
</dbReference>
<evidence type="ECO:0000256" key="6">
    <source>
        <dbReference type="PROSITE-ProRule" id="PRU00169"/>
    </source>
</evidence>
<keyword evidence="4 9" id="KW-0238">DNA-binding</keyword>
<dbReference type="InterPro" id="IPR011006">
    <property type="entry name" value="CheY-like_superfamily"/>
</dbReference>
<dbReference type="GO" id="GO:0032993">
    <property type="term" value="C:protein-DNA complex"/>
    <property type="evidence" value="ECO:0007669"/>
    <property type="project" value="TreeGrafter"/>
</dbReference>
<sequence length="364" mass="38519">MIDAPLILVCEDEAELRRDIIEELSEAGYRTVEAADGKEALVQLAACRPDLTLCDITMPRLDGYGVLAQVRRDHPELARMPFVFLTVFADPADMVEGKRAGADDYLVKPIDYDLLLATVEARLREIARWRAHDVDAMAQPRAALEAMRGDGALAVLDTIATGIMLMGSGGRILHGNEAATRLLATQYGQSDPARLPPGFGGAGLRSLIDRAEQASRASEAFSGAMALDPPESGKPVPDGGTLMVMVAALPGRDTVEQGDAQIALFLVDSARRTRLSDAMLAQIFGLTPTESAVAGRLAAGERLDAIAGALGISQTTVSFHLRNIFGKTRTNRQADLIALMLCAPVLGGCGAPAIDPALAPAARL</sequence>
<dbReference type="PRINTS" id="PR00038">
    <property type="entry name" value="HTHLUXR"/>
</dbReference>
<dbReference type="GO" id="GO:0006355">
    <property type="term" value="P:regulation of DNA-templated transcription"/>
    <property type="evidence" value="ECO:0007669"/>
    <property type="project" value="InterPro"/>
</dbReference>
<dbReference type="InterPro" id="IPR016032">
    <property type="entry name" value="Sig_transdc_resp-reg_C-effctor"/>
</dbReference>
<dbReference type="PATRIC" id="fig|1653334.4.peg.2433"/>
<dbReference type="SUPFAM" id="SSF52172">
    <property type="entry name" value="CheY-like"/>
    <property type="match status" value="1"/>
</dbReference>
<dbReference type="GO" id="GO:0005829">
    <property type="term" value="C:cytosol"/>
    <property type="evidence" value="ECO:0007669"/>
    <property type="project" value="TreeGrafter"/>
</dbReference>
<feature type="domain" description="HTH luxR-type" evidence="7">
    <location>
        <begin position="279"/>
        <end position="344"/>
    </location>
</feature>
<keyword evidence="5" id="KW-0804">Transcription</keyword>
<evidence type="ECO:0000256" key="4">
    <source>
        <dbReference type="ARBA" id="ARBA00023125"/>
    </source>
</evidence>
<dbReference type="Gene3D" id="1.10.10.10">
    <property type="entry name" value="Winged helix-like DNA-binding domain superfamily/Winged helix DNA-binding domain"/>
    <property type="match status" value="1"/>
</dbReference>
<dbReference type="Pfam" id="PF00072">
    <property type="entry name" value="Response_reg"/>
    <property type="match status" value="1"/>
</dbReference>
<dbReference type="RefSeq" id="WP_074445586.1">
    <property type="nucleotide sequence ID" value="NZ_FMBM01000002.1"/>
</dbReference>
<dbReference type="SMART" id="SM00448">
    <property type="entry name" value="REC"/>
    <property type="match status" value="1"/>
</dbReference>
<dbReference type="GO" id="GO:0000156">
    <property type="term" value="F:phosphorelay response regulator activity"/>
    <property type="evidence" value="ECO:0007669"/>
    <property type="project" value="TreeGrafter"/>
</dbReference>
<dbReference type="CDD" id="cd17574">
    <property type="entry name" value="REC_OmpR"/>
    <property type="match status" value="1"/>
</dbReference>
<dbReference type="SUPFAM" id="SSF46894">
    <property type="entry name" value="C-terminal effector domain of the bipartite response regulators"/>
    <property type="match status" value="1"/>
</dbReference>
<feature type="modified residue" description="4-aspartylphosphate" evidence="6">
    <location>
        <position position="55"/>
    </location>
</feature>
<organism evidence="9 11">
    <name type="scientific">Saliniramus fredricksonii</name>
    <dbReference type="NCBI Taxonomy" id="1653334"/>
    <lineage>
        <taxon>Bacteria</taxon>
        <taxon>Pseudomonadati</taxon>
        <taxon>Pseudomonadota</taxon>
        <taxon>Alphaproteobacteria</taxon>
        <taxon>Hyphomicrobiales</taxon>
        <taxon>Salinarimonadaceae</taxon>
        <taxon>Saliniramus</taxon>
    </lineage>
</organism>
<comment type="caution">
    <text evidence="9">The sequence shown here is derived from an EMBL/GenBank/DDBJ whole genome shotgun (WGS) entry which is preliminary data.</text>
</comment>
<keyword evidence="12" id="KW-1185">Reference proteome</keyword>
<dbReference type="PROSITE" id="PS50043">
    <property type="entry name" value="HTH_LUXR_2"/>
    <property type="match status" value="1"/>
</dbReference>
<dbReference type="Proteomes" id="UP000050497">
    <property type="component" value="Unassembled WGS sequence"/>
</dbReference>
<dbReference type="InterPro" id="IPR039420">
    <property type="entry name" value="WalR-like"/>
</dbReference>
<evidence type="ECO:0000256" key="3">
    <source>
        <dbReference type="ARBA" id="ARBA00023015"/>
    </source>
</evidence>
<evidence type="ECO:0000256" key="1">
    <source>
        <dbReference type="ARBA" id="ARBA00022553"/>
    </source>
</evidence>
<name>A0A0P8A853_9HYPH</name>
<evidence type="ECO:0000313" key="10">
    <source>
        <dbReference type="EMBL" id="SCC82013.1"/>
    </source>
</evidence>
<dbReference type="InterPro" id="IPR036388">
    <property type="entry name" value="WH-like_DNA-bd_sf"/>
</dbReference>
<evidence type="ECO:0000313" key="12">
    <source>
        <dbReference type="Proteomes" id="UP000182800"/>
    </source>
</evidence>
<dbReference type="PROSITE" id="PS50110">
    <property type="entry name" value="RESPONSE_REGULATORY"/>
    <property type="match status" value="1"/>
</dbReference>
<proteinExistence type="predicted"/>
<keyword evidence="1 6" id="KW-0597">Phosphoprotein</keyword>
<dbReference type="CDD" id="cd06170">
    <property type="entry name" value="LuxR_C_like"/>
    <property type="match status" value="1"/>
</dbReference>
<evidence type="ECO:0000259" key="8">
    <source>
        <dbReference type="PROSITE" id="PS50110"/>
    </source>
</evidence>
<reference evidence="9 11" key="1">
    <citation type="submission" date="2015-09" db="EMBL/GenBank/DDBJ databases">
        <title>Identification and resolution of microdiversity through metagenomic sequencing of parallel consortia.</title>
        <authorList>
            <person name="Nelson W.C."/>
            <person name="Romine M.F."/>
            <person name="Lindemann S.R."/>
        </authorList>
    </citation>
    <scope>NUCLEOTIDE SEQUENCE [LARGE SCALE GENOMIC DNA]</scope>
    <source>
        <strain evidence="9">HL-109</strain>
    </source>
</reference>
<dbReference type="PANTHER" id="PTHR48111">
    <property type="entry name" value="REGULATOR OF RPOS"/>
    <property type="match status" value="1"/>
</dbReference>
<dbReference type="GO" id="GO:0000976">
    <property type="term" value="F:transcription cis-regulatory region binding"/>
    <property type="evidence" value="ECO:0007669"/>
    <property type="project" value="TreeGrafter"/>
</dbReference>
<dbReference type="OrthoDB" id="5292887at2"/>
<accession>A0A0P8A853</accession>
<dbReference type="AlphaFoldDB" id="A0A0P8A853"/>
<dbReference type="EMBL" id="FMBM01000002">
    <property type="protein sequence ID" value="SCC82013.1"/>
    <property type="molecule type" value="Genomic_DNA"/>
</dbReference>
<dbReference type="PANTHER" id="PTHR48111:SF1">
    <property type="entry name" value="TWO-COMPONENT RESPONSE REGULATOR ORR33"/>
    <property type="match status" value="1"/>
</dbReference>
<protein>
    <submittedName>
        <fullName evidence="10">Regulatory protein, luxR family</fullName>
    </submittedName>
    <submittedName>
        <fullName evidence="9">Response regulators consisting of a CheY-like receiver domain and a winged-helix DNA-binding domain</fullName>
    </submittedName>
</protein>
<dbReference type="EMBL" id="LJSX01000008">
    <property type="protein sequence ID" value="KPQ11337.1"/>
    <property type="molecule type" value="Genomic_DNA"/>
</dbReference>
<evidence type="ECO:0000259" key="7">
    <source>
        <dbReference type="PROSITE" id="PS50043"/>
    </source>
</evidence>
<dbReference type="SMART" id="SM00421">
    <property type="entry name" value="HTH_LUXR"/>
    <property type="match status" value="1"/>
</dbReference>
<keyword evidence="3" id="KW-0805">Transcription regulation</keyword>
<dbReference type="Gene3D" id="3.40.50.2300">
    <property type="match status" value="1"/>
</dbReference>